<accession>A0A5D4SRB7</accession>
<feature type="binding site" evidence="5">
    <location>
        <position position="157"/>
    </location>
    <ligand>
        <name>Mn(2+)</name>
        <dbReference type="ChEBI" id="CHEBI:29035"/>
        <label>1</label>
    </ligand>
</feature>
<dbReference type="PANTHER" id="PTHR11358:SF35">
    <property type="entry name" value="FORMIMIDOYLGLUTAMASE"/>
    <property type="match status" value="1"/>
</dbReference>
<keyword evidence="2" id="KW-0378">Hydrolase</keyword>
<gene>
    <name evidence="7" type="ORF">FZD47_04735</name>
</gene>
<comment type="cofactor">
    <cofactor evidence="5">
        <name>Mn(2+)</name>
        <dbReference type="ChEBI" id="CHEBI:29035"/>
    </cofactor>
    <text evidence="5">Binds 2 manganese ions per subunit.</text>
</comment>
<dbReference type="Pfam" id="PF00491">
    <property type="entry name" value="Arginase"/>
    <property type="match status" value="1"/>
</dbReference>
<dbReference type="GO" id="GO:0008783">
    <property type="term" value="F:agmatinase activity"/>
    <property type="evidence" value="ECO:0007669"/>
    <property type="project" value="TreeGrafter"/>
</dbReference>
<dbReference type="InterPro" id="IPR006035">
    <property type="entry name" value="Ureohydrolase"/>
</dbReference>
<evidence type="ECO:0000313" key="7">
    <source>
        <dbReference type="EMBL" id="TYS64682.1"/>
    </source>
</evidence>
<dbReference type="GO" id="GO:0046872">
    <property type="term" value="F:metal ion binding"/>
    <property type="evidence" value="ECO:0007669"/>
    <property type="project" value="UniProtKB-KW"/>
</dbReference>
<comment type="similarity">
    <text evidence="6">Belongs to the arginase family.</text>
</comment>
<dbReference type="PROSITE" id="PS51409">
    <property type="entry name" value="ARGINASE_2"/>
    <property type="match status" value="1"/>
</dbReference>
<dbReference type="RefSeq" id="WP_148949221.1">
    <property type="nucleotide sequence ID" value="NZ_JAWPEO010000005.1"/>
</dbReference>
<feature type="binding site" evidence="5">
    <location>
        <position position="155"/>
    </location>
    <ligand>
        <name>Mn(2+)</name>
        <dbReference type="ChEBI" id="CHEBI:29035"/>
        <label>1</label>
    </ligand>
</feature>
<reference evidence="7 8" key="1">
    <citation type="submission" date="2019-08" db="EMBL/GenBank/DDBJ databases">
        <title>Bacillus genomes from the desert of Cuatro Cienegas, Coahuila.</title>
        <authorList>
            <person name="Olmedo-Alvarez G."/>
        </authorList>
    </citation>
    <scope>NUCLEOTIDE SEQUENCE [LARGE SCALE GENOMIC DNA]</scope>
    <source>
        <strain evidence="7 8">CH37_1T</strain>
    </source>
</reference>
<feature type="binding site" evidence="5">
    <location>
        <position position="249"/>
    </location>
    <ligand>
        <name>Mn(2+)</name>
        <dbReference type="ChEBI" id="CHEBI:29035"/>
        <label>1</label>
    </ligand>
</feature>
<dbReference type="EMBL" id="VTES01000002">
    <property type="protein sequence ID" value="TYS64682.1"/>
    <property type="molecule type" value="Genomic_DNA"/>
</dbReference>
<feature type="binding site" evidence="5">
    <location>
        <position position="159"/>
    </location>
    <ligand>
        <name>Mn(2+)</name>
        <dbReference type="ChEBI" id="CHEBI:29035"/>
        <label>1</label>
    </ligand>
</feature>
<sequence length="330" mass="36208">METRWLTKPGWSWNTAEGSSPEFVHQWIRPLEQTEGEPNVIIYGAPLSRSSISVSGASLYPDEFRKMWKGYAAYNLDEDIDLTSLTAADAGDVLMHTTDIPLSHSRIQETACSLAKGFPESVSCLIGGDHSVTACSVRGIKEAFPDERIGILQLDTHLDVRDPKELGPANGTPIRQLIDGGAVKGEDIVNIGLHGYFNARPLVQYAKEHKIRMVTMKNARRQGLIQTVQESLEDLAARTDRVYVTVDMDVLDISAAPGVPASTPGGMMPGELFDVLLEIGKCPHVLHIDFVCLDPTKDSNVSETVKAGVYAWLQFMTGCTMRKEGLNIHC</sequence>
<dbReference type="PRINTS" id="PR00116">
    <property type="entry name" value="ARGINASE"/>
</dbReference>
<dbReference type="AlphaFoldDB" id="A0A5D4SRB7"/>
<dbReference type="CDD" id="cd09990">
    <property type="entry name" value="Agmatinase-like"/>
    <property type="match status" value="1"/>
</dbReference>
<evidence type="ECO:0000256" key="4">
    <source>
        <dbReference type="ARBA" id="ARBA00023211"/>
    </source>
</evidence>
<evidence type="ECO:0000313" key="8">
    <source>
        <dbReference type="Proteomes" id="UP000323732"/>
    </source>
</evidence>
<keyword evidence="4 5" id="KW-0464">Manganese</keyword>
<keyword evidence="3" id="KW-0369">Histidine metabolism</keyword>
<comment type="caution">
    <text evidence="7">The sequence shown here is derived from an EMBL/GenBank/DDBJ whole genome shotgun (WGS) entry which is preliminary data.</text>
</comment>
<dbReference type="InterPro" id="IPR023696">
    <property type="entry name" value="Ureohydrolase_dom_sf"/>
</dbReference>
<dbReference type="Gene3D" id="3.40.800.10">
    <property type="entry name" value="Ureohydrolase domain"/>
    <property type="match status" value="1"/>
</dbReference>
<feature type="binding site" evidence="5">
    <location>
        <position position="247"/>
    </location>
    <ligand>
        <name>Mn(2+)</name>
        <dbReference type="ChEBI" id="CHEBI:29035"/>
        <label>1</label>
    </ligand>
</feature>
<evidence type="ECO:0000256" key="1">
    <source>
        <dbReference type="ARBA" id="ARBA00022723"/>
    </source>
</evidence>
<evidence type="ECO:0000256" key="2">
    <source>
        <dbReference type="ARBA" id="ARBA00022801"/>
    </source>
</evidence>
<keyword evidence="1 5" id="KW-0479">Metal-binding</keyword>
<dbReference type="GO" id="GO:0006547">
    <property type="term" value="P:L-histidine metabolic process"/>
    <property type="evidence" value="ECO:0007669"/>
    <property type="project" value="UniProtKB-KW"/>
</dbReference>
<evidence type="ECO:0000256" key="5">
    <source>
        <dbReference type="PIRSR" id="PIRSR036979-1"/>
    </source>
</evidence>
<protein>
    <submittedName>
        <fullName evidence="7">Agmatinase family protein</fullName>
    </submittedName>
</protein>
<organism evidence="7 8">
    <name type="scientific">Bacillus infantis</name>
    <dbReference type="NCBI Taxonomy" id="324767"/>
    <lineage>
        <taxon>Bacteria</taxon>
        <taxon>Bacillati</taxon>
        <taxon>Bacillota</taxon>
        <taxon>Bacilli</taxon>
        <taxon>Bacillales</taxon>
        <taxon>Bacillaceae</taxon>
        <taxon>Bacillus</taxon>
    </lineage>
</organism>
<dbReference type="SUPFAM" id="SSF52768">
    <property type="entry name" value="Arginase/deacetylase"/>
    <property type="match status" value="1"/>
</dbReference>
<dbReference type="Proteomes" id="UP000323732">
    <property type="component" value="Unassembled WGS sequence"/>
</dbReference>
<dbReference type="GO" id="GO:0033389">
    <property type="term" value="P:putrescine biosynthetic process from arginine, via agmatine"/>
    <property type="evidence" value="ECO:0007669"/>
    <property type="project" value="TreeGrafter"/>
</dbReference>
<dbReference type="PIRSF" id="PIRSF036979">
    <property type="entry name" value="Arginase"/>
    <property type="match status" value="1"/>
</dbReference>
<evidence type="ECO:0000256" key="6">
    <source>
        <dbReference type="PROSITE-ProRule" id="PRU00742"/>
    </source>
</evidence>
<evidence type="ECO:0000256" key="3">
    <source>
        <dbReference type="ARBA" id="ARBA00022808"/>
    </source>
</evidence>
<name>A0A5D4SRB7_9BACI</name>
<feature type="binding site" evidence="5">
    <location>
        <position position="130"/>
    </location>
    <ligand>
        <name>Mn(2+)</name>
        <dbReference type="ChEBI" id="CHEBI:29035"/>
        <label>1</label>
    </ligand>
</feature>
<dbReference type="PANTHER" id="PTHR11358">
    <property type="entry name" value="ARGINASE/AGMATINASE"/>
    <property type="match status" value="1"/>
</dbReference>
<proteinExistence type="inferred from homology"/>